<evidence type="ECO:0000256" key="1">
    <source>
        <dbReference type="SAM" id="SignalP"/>
    </source>
</evidence>
<evidence type="ECO:0000313" key="2">
    <source>
        <dbReference type="EMBL" id="KNC35478.1"/>
    </source>
</evidence>
<sequence>MRLFFLFSMFLIKCATSIYDDNFIFTFKNAKKINTIKNDVKKYEIELNLTFNIKKSGKEFFLVSLIPANSCDYVITAKMYLLKLTKDELKKFKIYHYPFENKENTKTVPPEYEYSEKSLKTFFPSIPTIYPSTYILKISVEIPKEGLNSEGIWIFSIAEKNNSSSEKQKCTIYYDELAEVFLQKSNSNNLFLLYCNSTTNAEILNLIPDIRKNFDVQLFTTKNFYGAHEAIYKVQINFDKIDTTLQADKIMISIKLPVDLCYSNSCFNKNATNPCLNIKSNPFDECTYIFRSYNFLLKSKSNE</sequence>
<keyword evidence="1" id="KW-0732">Signal</keyword>
<feature type="chain" id="PRO_5005536949" evidence="1">
    <location>
        <begin position="18"/>
        <end position="303"/>
    </location>
</feature>
<dbReference type="EMBL" id="GG663845">
    <property type="protein sequence ID" value="KNC35478.1"/>
    <property type="molecule type" value="Genomic_DNA"/>
</dbReference>
<dbReference type="AlphaFoldDB" id="A0A0L0CT64"/>
<accession>A0A0L0CT64</accession>
<gene>
    <name evidence="2" type="ORF">PFLG_00613</name>
</gene>
<feature type="signal peptide" evidence="1">
    <location>
        <begin position="1"/>
        <end position="17"/>
    </location>
</feature>
<reference evidence="3" key="2">
    <citation type="submission" date="2015-07" db="EMBL/GenBank/DDBJ databases">
        <title>The genome sequence of Plasmodium falciparum RAJ116.</title>
        <authorList>
            <consortium name="The Broad Institute Genome Sequencing Platform"/>
            <person name="Volkman S.K."/>
            <person name="Neafsey D.E."/>
            <person name="Dash A.P."/>
            <person name="Chitnis C.E."/>
            <person name="Hartl D.L."/>
            <person name="Young S.K."/>
            <person name="Kodira C.D."/>
            <person name="Zeng Q."/>
            <person name="Koehrsen M."/>
            <person name="Godfrey P."/>
            <person name="Alvarado L."/>
            <person name="Berlin A."/>
            <person name="Borenstein D."/>
            <person name="Chen Z."/>
            <person name="Engels R."/>
            <person name="Freedman E."/>
            <person name="Gellesch M."/>
            <person name="Goldberg J."/>
            <person name="Griggs A."/>
            <person name="Gujja S."/>
            <person name="Heiman D."/>
            <person name="Hepburn T."/>
            <person name="Howarth C."/>
            <person name="Jen D."/>
            <person name="Larson L."/>
            <person name="Lewis B."/>
            <person name="Mehta T."/>
            <person name="Park D."/>
            <person name="Pearson M."/>
            <person name="Roberts A."/>
            <person name="Saif S."/>
            <person name="Shea T."/>
            <person name="Shenoy N."/>
            <person name="Sisk P."/>
            <person name="Stolte C."/>
            <person name="Sykes S."/>
            <person name="Walk T."/>
            <person name="White J."/>
            <person name="Yandava C."/>
            <person name="Wirth D.F."/>
            <person name="Nusbaum C."/>
            <person name="Birren B."/>
        </authorList>
    </citation>
    <scope>NUCLEOTIDE SEQUENCE [LARGE SCALE GENOMIC DNA]</scope>
    <source>
        <strain evidence="3">RAJ116</strain>
    </source>
</reference>
<reference evidence="3" key="1">
    <citation type="submission" date="2015-07" db="EMBL/GenBank/DDBJ databases">
        <title>Annotation of Plasmodium falciparum RAJ116.</title>
        <authorList>
            <consortium name="The Broad Institute Genome Sequencing Platform"/>
            <person name="Volkman S.K."/>
            <person name="Neafsey D.E."/>
            <person name="Dash A.P."/>
            <person name="Chitnis C.E."/>
            <person name="Hartl D.L."/>
            <person name="Young S.K."/>
            <person name="Zeng Q."/>
            <person name="Koehrsen M."/>
            <person name="Alvarado L."/>
            <person name="Berlin A."/>
            <person name="Borenstein D."/>
            <person name="Chapman S.B."/>
            <person name="Chen Z."/>
            <person name="Engels R."/>
            <person name="Freedman E."/>
            <person name="Gellesch M."/>
            <person name="Goldberg J."/>
            <person name="Griggs A."/>
            <person name="Gujja S."/>
            <person name="Heilman E.R."/>
            <person name="Heiman D.I."/>
            <person name="Howarth C."/>
            <person name="Jen D."/>
            <person name="Larson L."/>
            <person name="Mehta T."/>
            <person name="Neiman D."/>
            <person name="Park D."/>
            <person name="Pearson M."/>
            <person name="Roberts A."/>
            <person name="Saif S."/>
            <person name="Shea T."/>
            <person name="Shenoy N."/>
            <person name="Sisk P."/>
            <person name="Stolte C."/>
            <person name="Sykes S."/>
            <person name="Walk T."/>
            <person name="White J."/>
            <person name="Yandava C."/>
            <person name="Haas B."/>
            <person name="Henn M.R."/>
            <person name="Nusbaum C."/>
            <person name="Birren B."/>
        </authorList>
    </citation>
    <scope>NUCLEOTIDE SEQUENCE [LARGE SCALE GENOMIC DNA]</scope>
    <source>
        <strain evidence="3">RAJ116</strain>
    </source>
</reference>
<name>A0A0L0CT64_PLAFA</name>
<dbReference type="Proteomes" id="UP000054566">
    <property type="component" value="Unassembled WGS sequence"/>
</dbReference>
<feature type="non-terminal residue" evidence="2">
    <location>
        <position position="303"/>
    </location>
</feature>
<protein>
    <submittedName>
        <fullName evidence="2">Uncharacterized protein</fullName>
    </submittedName>
</protein>
<evidence type="ECO:0000313" key="3">
    <source>
        <dbReference type="Proteomes" id="UP000054566"/>
    </source>
</evidence>
<organism evidence="2 3">
    <name type="scientific">Plasmodium falciparum RAJ116</name>
    <dbReference type="NCBI Taxonomy" id="580058"/>
    <lineage>
        <taxon>Eukaryota</taxon>
        <taxon>Sar</taxon>
        <taxon>Alveolata</taxon>
        <taxon>Apicomplexa</taxon>
        <taxon>Aconoidasida</taxon>
        <taxon>Haemosporida</taxon>
        <taxon>Plasmodiidae</taxon>
        <taxon>Plasmodium</taxon>
        <taxon>Plasmodium (Laverania)</taxon>
    </lineage>
</organism>
<proteinExistence type="predicted"/>